<protein>
    <submittedName>
        <fullName evidence="2">Uncharacterized protein</fullName>
    </submittedName>
</protein>
<evidence type="ECO:0000256" key="1">
    <source>
        <dbReference type="SAM" id="MobiDB-lite"/>
    </source>
</evidence>
<dbReference type="EMBL" id="PEBQ01000003">
    <property type="protein sequence ID" value="PHY95518.1"/>
    <property type="molecule type" value="Genomic_DNA"/>
</dbReference>
<feature type="region of interest" description="Disordered" evidence="1">
    <location>
        <begin position="1"/>
        <end position="27"/>
    </location>
</feature>
<name>A0A2G4RG42_9PROT</name>
<organism evidence="2 3">
    <name type="scientific">Acetobacter pomorum</name>
    <dbReference type="NCBI Taxonomy" id="65959"/>
    <lineage>
        <taxon>Bacteria</taxon>
        <taxon>Pseudomonadati</taxon>
        <taxon>Pseudomonadota</taxon>
        <taxon>Alphaproteobacteria</taxon>
        <taxon>Acetobacterales</taxon>
        <taxon>Acetobacteraceae</taxon>
        <taxon>Acetobacter</taxon>
    </lineage>
</organism>
<accession>A0A2G4RG42</accession>
<reference evidence="2 3" key="1">
    <citation type="submission" date="2017-10" db="EMBL/GenBank/DDBJ databases">
        <title>Genomic analysis of the genus Acetobacter.</title>
        <authorList>
            <person name="Kim K.H."/>
            <person name="Chun B.H."/>
            <person name="Son A.R."/>
            <person name="Jeon C.O."/>
        </authorList>
    </citation>
    <scope>NUCLEOTIDE SEQUENCE [LARGE SCALE GENOMIC DNA]</scope>
    <source>
        <strain evidence="2 3">LHT 2458</strain>
    </source>
</reference>
<evidence type="ECO:0000313" key="3">
    <source>
        <dbReference type="Proteomes" id="UP000228751"/>
    </source>
</evidence>
<dbReference type="AlphaFoldDB" id="A0A2G4RG42"/>
<dbReference type="RefSeq" id="WP_099540136.1">
    <property type="nucleotide sequence ID" value="NZ_PEBQ01000003.1"/>
</dbReference>
<comment type="caution">
    <text evidence="2">The sequence shown here is derived from an EMBL/GenBank/DDBJ whole genome shotgun (WGS) entry which is preliminary data.</text>
</comment>
<feature type="compositionally biased region" description="Basic and acidic residues" evidence="1">
    <location>
        <begin position="10"/>
        <end position="26"/>
    </location>
</feature>
<proteinExistence type="predicted"/>
<dbReference type="Proteomes" id="UP000228751">
    <property type="component" value="Unassembled WGS sequence"/>
</dbReference>
<keyword evidence="3" id="KW-1185">Reference proteome</keyword>
<sequence>MQKHSLKAPGIERDKSRRTKSYRDDAPCPTSRNAFIVAAKMIIRTILNKSNTKKTGMENFFALHPGFPV</sequence>
<evidence type="ECO:0000313" key="2">
    <source>
        <dbReference type="EMBL" id="PHY95518.1"/>
    </source>
</evidence>
<gene>
    <name evidence="2" type="ORF">CSR02_00800</name>
</gene>